<keyword evidence="2" id="KW-1185">Reference proteome</keyword>
<dbReference type="Proteomes" id="UP000054937">
    <property type="component" value="Unassembled WGS sequence"/>
</dbReference>
<protein>
    <submittedName>
        <fullName evidence="1">Uncharacterized protein</fullName>
    </submittedName>
</protein>
<gene>
    <name evidence="1" type="ORF">PPERSA_00617</name>
</gene>
<dbReference type="InParanoid" id="A0A0V0QSV1"/>
<proteinExistence type="predicted"/>
<comment type="caution">
    <text evidence="1">The sequence shown here is derived from an EMBL/GenBank/DDBJ whole genome shotgun (WGS) entry which is preliminary data.</text>
</comment>
<reference evidence="1 2" key="1">
    <citation type="journal article" date="2015" name="Sci. Rep.">
        <title>Genome of the facultative scuticociliatosis pathogen Pseudocohnilembus persalinus provides insight into its virulence through horizontal gene transfer.</title>
        <authorList>
            <person name="Xiong J."/>
            <person name="Wang G."/>
            <person name="Cheng J."/>
            <person name="Tian M."/>
            <person name="Pan X."/>
            <person name="Warren A."/>
            <person name="Jiang C."/>
            <person name="Yuan D."/>
            <person name="Miao W."/>
        </authorList>
    </citation>
    <scope>NUCLEOTIDE SEQUENCE [LARGE SCALE GENOMIC DNA]</scope>
    <source>
        <strain evidence="1">36N120E</strain>
    </source>
</reference>
<dbReference type="AlphaFoldDB" id="A0A0V0QSV1"/>
<evidence type="ECO:0000313" key="1">
    <source>
        <dbReference type="EMBL" id="KRX05316.1"/>
    </source>
</evidence>
<accession>A0A0V0QSV1</accession>
<sequence>MQLKWQLYKKQNLKKLMNLLKCLKLNKIGIFIIRYENKIESNNNKRRISQIRNIVGLQPINQLNRHVQAILKEINMQYYFFDESCLYLNAIQFLYYNQLNQL</sequence>
<dbReference type="EMBL" id="LDAU01000109">
    <property type="protein sequence ID" value="KRX05316.1"/>
    <property type="molecule type" value="Genomic_DNA"/>
</dbReference>
<organism evidence="1 2">
    <name type="scientific">Pseudocohnilembus persalinus</name>
    <name type="common">Ciliate</name>
    <dbReference type="NCBI Taxonomy" id="266149"/>
    <lineage>
        <taxon>Eukaryota</taxon>
        <taxon>Sar</taxon>
        <taxon>Alveolata</taxon>
        <taxon>Ciliophora</taxon>
        <taxon>Intramacronucleata</taxon>
        <taxon>Oligohymenophorea</taxon>
        <taxon>Scuticociliatia</taxon>
        <taxon>Philasterida</taxon>
        <taxon>Pseudocohnilembidae</taxon>
        <taxon>Pseudocohnilembus</taxon>
    </lineage>
</organism>
<name>A0A0V0QSV1_PSEPJ</name>
<evidence type="ECO:0000313" key="2">
    <source>
        <dbReference type="Proteomes" id="UP000054937"/>
    </source>
</evidence>